<feature type="region of interest" description="Disordered" evidence="2">
    <location>
        <begin position="169"/>
        <end position="210"/>
    </location>
</feature>
<dbReference type="GO" id="GO:0032040">
    <property type="term" value="C:small-subunit processome"/>
    <property type="evidence" value="ECO:0007669"/>
    <property type="project" value="TreeGrafter"/>
</dbReference>
<dbReference type="Proteomes" id="UP000887574">
    <property type="component" value="Unplaced"/>
</dbReference>
<accession>A0A915D9Z2</accession>
<evidence type="ECO:0000313" key="3">
    <source>
        <dbReference type="Proteomes" id="UP000887574"/>
    </source>
</evidence>
<dbReference type="Pfam" id="PF04000">
    <property type="entry name" value="Sas10_Utp3"/>
    <property type="match status" value="1"/>
</dbReference>
<comment type="similarity">
    <text evidence="1">Belongs to the SAS10 family.</text>
</comment>
<evidence type="ECO:0000256" key="1">
    <source>
        <dbReference type="ARBA" id="ARBA00010979"/>
    </source>
</evidence>
<sequence length="315" mass="36179">MTSTEEDHSTAFTSILKQCSQDSEQMLLETQKFLAYLNEFKQSDKTDGMGLLDVKNLEMVSYITNTLLLMCKMSLAESIEGQDCISRLIKHRTIIEKIRPLESKFNKQIENHLDAKNNEEKANESLQARPDLMLLDSDGESEPDSQQLNQSKLRPLEDMEDQLERAKLHQLKKAKKRASKSSLIRDLKGQLSDRPEEITESGRLGTSSKFKKEKQKYEEDYFVRLQANKKEKHREKRKRQALESASILSFGNYMPPTEDGQQSGGSMRKKMKHGVVANHQLIRAEIGFKNGQLSISSSFFHWPNEIDKISNCKYG</sequence>
<dbReference type="AlphaFoldDB" id="A0A915D9Z2"/>
<dbReference type="PANTHER" id="PTHR13237:SF9">
    <property type="entry name" value="NEUROGUIDIN"/>
    <property type="match status" value="1"/>
</dbReference>
<name>A0A915D9Z2_9BILA</name>
<dbReference type="WBParaSite" id="jg17700">
    <property type="protein sequence ID" value="jg17700"/>
    <property type="gene ID" value="jg17700"/>
</dbReference>
<dbReference type="InterPro" id="IPR007146">
    <property type="entry name" value="Sas10/Utp3/C1D"/>
</dbReference>
<feature type="compositionally biased region" description="Basic residues" evidence="2">
    <location>
        <begin position="169"/>
        <end position="179"/>
    </location>
</feature>
<evidence type="ECO:0000313" key="4">
    <source>
        <dbReference type="WBParaSite" id="jg17700"/>
    </source>
</evidence>
<feature type="region of interest" description="Disordered" evidence="2">
    <location>
        <begin position="135"/>
        <end position="156"/>
    </location>
</feature>
<protein>
    <submittedName>
        <fullName evidence="4">Neuroguidin</fullName>
    </submittedName>
</protein>
<feature type="region of interest" description="Disordered" evidence="2">
    <location>
        <begin position="247"/>
        <end position="269"/>
    </location>
</feature>
<evidence type="ECO:0000256" key="2">
    <source>
        <dbReference type="SAM" id="MobiDB-lite"/>
    </source>
</evidence>
<proteinExistence type="inferred from homology"/>
<keyword evidence="3" id="KW-1185">Reference proteome</keyword>
<organism evidence="3 4">
    <name type="scientific">Ditylenchus dipsaci</name>
    <dbReference type="NCBI Taxonomy" id="166011"/>
    <lineage>
        <taxon>Eukaryota</taxon>
        <taxon>Metazoa</taxon>
        <taxon>Ecdysozoa</taxon>
        <taxon>Nematoda</taxon>
        <taxon>Chromadorea</taxon>
        <taxon>Rhabditida</taxon>
        <taxon>Tylenchina</taxon>
        <taxon>Tylenchomorpha</taxon>
        <taxon>Sphaerularioidea</taxon>
        <taxon>Anguinidae</taxon>
        <taxon>Anguininae</taxon>
        <taxon>Ditylenchus</taxon>
    </lineage>
</organism>
<dbReference type="GO" id="GO:0000462">
    <property type="term" value="P:maturation of SSU-rRNA from tricistronic rRNA transcript (SSU-rRNA, 5.8S rRNA, LSU-rRNA)"/>
    <property type="evidence" value="ECO:0007669"/>
    <property type="project" value="TreeGrafter"/>
</dbReference>
<feature type="compositionally biased region" description="Basic and acidic residues" evidence="2">
    <location>
        <begin position="183"/>
        <end position="197"/>
    </location>
</feature>
<dbReference type="PANTHER" id="PTHR13237">
    <property type="entry name" value="SOMETHING ABOUT SILENCING PROTEIN 10-RELATED"/>
    <property type="match status" value="1"/>
</dbReference>
<reference evidence="4" key="1">
    <citation type="submission" date="2022-11" db="UniProtKB">
        <authorList>
            <consortium name="WormBaseParasite"/>
        </authorList>
    </citation>
    <scope>IDENTIFICATION</scope>
</reference>